<feature type="non-terminal residue" evidence="1">
    <location>
        <position position="62"/>
    </location>
</feature>
<sequence>MVVVAFVTIGVGKRIAIRFSGATEAFPILVTTIPWSSQGAGAASALRGISGIRLLGTRFSRA</sequence>
<protein>
    <submittedName>
        <fullName evidence="1">Uncharacterized protein</fullName>
    </submittedName>
</protein>
<evidence type="ECO:0000313" key="1">
    <source>
        <dbReference type="EMBL" id="GFD17261.1"/>
    </source>
</evidence>
<gene>
    <name evidence="1" type="ORF">Tci_889230</name>
</gene>
<dbReference type="EMBL" id="BKCJ011298910">
    <property type="protein sequence ID" value="GFD17261.1"/>
    <property type="molecule type" value="Genomic_DNA"/>
</dbReference>
<organism evidence="1">
    <name type="scientific">Tanacetum cinerariifolium</name>
    <name type="common">Dalmatian daisy</name>
    <name type="synonym">Chrysanthemum cinerariifolium</name>
    <dbReference type="NCBI Taxonomy" id="118510"/>
    <lineage>
        <taxon>Eukaryota</taxon>
        <taxon>Viridiplantae</taxon>
        <taxon>Streptophyta</taxon>
        <taxon>Embryophyta</taxon>
        <taxon>Tracheophyta</taxon>
        <taxon>Spermatophyta</taxon>
        <taxon>Magnoliopsida</taxon>
        <taxon>eudicotyledons</taxon>
        <taxon>Gunneridae</taxon>
        <taxon>Pentapetalae</taxon>
        <taxon>asterids</taxon>
        <taxon>campanulids</taxon>
        <taxon>Asterales</taxon>
        <taxon>Asteraceae</taxon>
        <taxon>Asteroideae</taxon>
        <taxon>Anthemideae</taxon>
        <taxon>Anthemidinae</taxon>
        <taxon>Tanacetum</taxon>
    </lineage>
</organism>
<accession>A0A699U5B3</accession>
<proteinExistence type="predicted"/>
<reference evidence="1" key="1">
    <citation type="journal article" date="2019" name="Sci. Rep.">
        <title>Draft genome of Tanacetum cinerariifolium, the natural source of mosquito coil.</title>
        <authorList>
            <person name="Yamashiro T."/>
            <person name="Shiraishi A."/>
            <person name="Satake H."/>
            <person name="Nakayama K."/>
        </authorList>
    </citation>
    <scope>NUCLEOTIDE SEQUENCE</scope>
</reference>
<name>A0A699U5B3_TANCI</name>
<comment type="caution">
    <text evidence="1">The sequence shown here is derived from an EMBL/GenBank/DDBJ whole genome shotgun (WGS) entry which is preliminary data.</text>
</comment>
<dbReference type="AlphaFoldDB" id="A0A699U5B3"/>